<reference evidence="3" key="1">
    <citation type="journal article" date="2021" name="Genome Biol. Evol.">
        <title>A High-Quality Reference Genome for a Parasitic Bivalve with Doubly Uniparental Inheritance (Bivalvia: Unionida).</title>
        <authorList>
            <person name="Smith C.H."/>
        </authorList>
    </citation>
    <scope>NUCLEOTIDE SEQUENCE</scope>
    <source>
        <strain evidence="3">CHS0354</strain>
    </source>
</reference>
<proteinExistence type="predicted"/>
<name>A0AAE0WAE3_9BIVA</name>
<dbReference type="PROSITE" id="PS51065">
    <property type="entry name" value="NHR"/>
    <property type="match status" value="1"/>
</dbReference>
<dbReference type="SUPFAM" id="SSF158235">
    <property type="entry name" value="SOCS box-like"/>
    <property type="match status" value="1"/>
</dbReference>
<dbReference type="InterPro" id="IPR043136">
    <property type="entry name" value="B30.2/SPRY_sf"/>
</dbReference>
<dbReference type="GO" id="GO:0035556">
    <property type="term" value="P:intracellular signal transduction"/>
    <property type="evidence" value="ECO:0007669"/>
    <property type="project" value="InterPro"/>
</dbReference>
<dbReference type="PROSITE" id="PS50225">
    <property type="entry name" value="SOCS"/>
    <property type="match status" value="1"/>
</dbReference>
<dbReference type="SMART" id="SM00969">
    <property type="entry name" value="SOCS_box"/>
    <property type="match status" value="1"/>
</dbReference>
<keyword evidence="4" id="KW-1185">Reference proteome</keyword>
<accession>A0AAE0WAE3</accession>
<dbReference type="PANTHER" id="PTHR12429:SF8">
    <property type="entry name" value="NEURALIZED-LIKE PROTEIN 2"/>
    <property type="match status" value="1"/>
</dbReference>
<reference evidence="3" key="2">
    <citation type="journal article" date="2021" name="Genome Biol. Evol.">
        <title>Developing a high-quality reference genome for a parasitic bivalve with doubly uniparental inheritance (Bivalvia: Unionida).</title>
        <authorList>
            <person name="Smith C.H."/>
        </authorList>
    </citation>
    <scope>NUCLEOTIDE SEQUENCE</scope>
    <source>
        <strain evidence="3">CHS0354</strain>
        <tissue evidence="3">Mantle</tissue>
    </source>
</reference>
<dbReference type="InterPro" id="IPR006573">
    <property type="entry name" value="NHR_dom"/>
</dbReference>
<feature type="domain" description="SOCS box" evidence="1">
    <location>
        <begin position="230"/>
        <end position="267"/>
    </location>
</feature>
<dbReference type="AlphaFoldDB" id="A0AAE0WAE3"/>
<dbReference type="InterPro" id="IPR001496">
    <property type="entry name" value="SOCS_box"/>
</dbReference>
<dbReference type="SMART" id="SM00588">
    <property type="entry name" value="NEUZ"/>
    <property type="match status" value="1"/>
</dbReference>
<evidence type="ECO:0000313" key="4">
    <source>
        <dbReference type="Proteomes" id="UP001195483"/>
    </source>
</evidence>
<evidence type="ECO:0000259" key="1">
    <source>
        <dbReference type="PROSITE" id="PS50225"/>
    </source>
</evidence>
<dbReference type="Gene3D" id="2.60.120.920">
    <property type="match status" value="1"/>
</dbReference>
<dbReference type="Pfam" id="PF07177">
    <property type="entry name" value="Neuralized"/>
    <property type="match status" value="1"/>
</dbReference>
<dbReference type="Proteomes" id="UP001195483">
    <property type="component" value="Unassembled WGS sequence"/>
</dbReference>
<evidence type="ECO:0000259" key="2">
    <source>
        <dbReference type="PROSITE" id="PS51065"/>
    </source>
</evidence>
<dbReference type="InterPro" id="IPR037962">
    <property type="entry name" value="Neuralized"/>
</dbReference>
<gene>
    <name evidence="3" type="ORF">CHS0354_036943</name>
</gene>
<dbReference type="InterPro" id="IPR036036">
    <property type="entry name" value="SOCS_box-like_dom_sf"/>
</dbReference>
<dbReference type="FunFam" id="2.60.120.920:FF:000074">
    <property type="entry name" value="Neuralized protein 2"/>
    <property type="match status" value="1"/>
</dbReference>
<comment type="caution">
    <text evidence="3">The sequence shown here is derived from an EMBL/GenBank/DDBJ whole genome shotgun (WGS) entry which is preliminary data.</text>
</comment>
<dbReference type="CDD" id="cd12887">
    <property type="entry name" value="SPRY_NHR_like"/>
    <property type="match status" value="1"/>
</dbReference>
<dbReference type="PANTHER" id="PTHR12429">
    <property type="entry name" value="NEURALIZED"/>
    <property type="match status" value="1"/>
</dbReference>
<organism evidence="3 4">
    <name type="scientific">Potamilus streckersoni</name>
    <dbReference type="NCBI Taxonomy" id="2493646"/>
    <lineage>
        <taxon>Eukaryota</taxon>
        <taxon>Metazoa</taxon>
        <taxon>Spiralia</taxon>
        <taxon>Lophotrochozoa</taxon>
        <taxon>Mollusca</taxon>
        <taxon>Bivalvia</taxon>
        <taxon>Autobranchia</taxon>
        <taxon>Heteroconchia</taxon>
        <taxon>Palaeoheterodonta</taxon>
        <taxon>Unionida</taxon>
        <taxon>Unionoidea</taxon>
        <taxon>Unionidae</taxon>
        <taxon>Ambleminae</taxon>
        <taxon>Lampsilini</taxon>
        <taxon>Potamilus</taxon>
    </lineage>
</organism>
<protein>
    <recommendedName>
        <fullName evidence="5">Neuralized-like protein 2</fullName>
    </recommendedName>
</protein>
<dbReference type="EMBL" id="JAEAOA010002168">
    <property type="protein sequence ID" value="KAK3607336.1"/>
    <property type="molecule type" value="Genomic_DNA"/>
</dbReference>
<evidence type="ECO:0000313" key="3">
    <source>
        <dbReference type="EMBL" id="KAK3607336.1"/>
    </source>
</evidence>
<dbReference type="CDD" id="cd03717">
    <property type="entry name" value="SOCS_SOCS_like"/>
    <property type="match status" value="1"/>
</dbReference>
<feature type="domain" description="NHR" evidence="2">
    <location>
        <begin position="6"/>
        <end position="227"/>
    </location>
</feature>
<evidence type="ECO:0008006" key="5">
    <source>
        <dbReference type="Google" id="ProtNLM"/>
    </source>
</evidence>
<sequence length="267" mass="30198">MVKMPVTRFHPYHGQNIRLMHDDMVACRETSFAHALTFSEKPLKPSEIFLIEIEKNERGWSGHLRVGLTQFNPTDRFSLPQYALPDLANMGKSWISAITKTHNKVYTQIQEQGDGQTNFYKSVLGDKEVIQSPSGAFNRNLLLPLSRINLRNDGYSNSKQTDNILPTDIGSRIGIMYIVVGNMAEMHFVINGEDQGPFAKNIPYHAGPLHAVVDVYGTTKQVRIIQLYGVTSLQNVCRDLILQLIAKDAITSLPLPNKIKQFLRYEL</sequence>
<dbReference type="Gene3D" id="1.10.750.20">
    <property type="entry name" value="SOCS box"/>
    <property type="match status" value="1"/>
</dbReference>
<dbReference type="GO" id="GO:0061630">
    <property type="term" value="F:ubiquitin protein ligase activity"/>
    <property type="evidence" value="ECO:0007669"/>
    <property type="project" value="TreeGrafter"/>
</dbReference>
<reference evidence="3" key="3">
    <citation type="submission" date="2023-05" db="EMBL/GenBank/DDBJ databases">
        <authorList>
            <person name="Smith C.H."/>
        </authorList>
    </citation>
    <scope>NUCLEOTIDE SEQUENCE</scope>
    <source>
        <strain evidence="3">CHS0354</strain>
        <tissue evidence="3">Mantle</tissue>
    </source>
</reference>
<dbReference type="Pfam" id="PF07525">
    <property type="entry name" value="SOCS_box"/>
    <property type="match status" value="1"/>
</dbReference>